<dbReference type="AlphaFoldDB" id="A0A0A9YEG9"/>
<dbReference type="Pfam" id="PF17921">
    <property type="entry name" value="Integrase_H2C2"/>
    <property type="match status" value="1"/>
</dbReference>
<dbReference type="PANTHER" id="PTHR47266">
    <property type="entry name" value="ENDONUCLEASE-RELATED"/>
    <property type="match status" value="1"/>
</dbReference>
<gene>
    <name evidence="2" type="ORF">CM83_104231</name>
</gene>
<dbReference type="EMBL" id="GBHO01012127">
    <property type="protein sequence ID" value="JAG31477.1"/>
    <property type="molecule type" value="Transcribed_RNA"/>
</dbReference>
<reference evidence="2" key="1">
    <citation type="journal article" date="2014" name="PLoS ONE">
        <title>Transcriptome-Based Identification of ABC Transporters in the Western Tarnished Plant Bug Lygus hesperus.</title>
        <authorList>
            <person name="Hull J.J."/>
            <person name="Chaney K."/>
            <person name="Geib S.M."/>
            <person name="Fabrick J.A."/>
            <person name="Brent C.S."/>
            <person name="Walsh D."/>
            <person name="Lavine L.C."/>
        </authorList>
    </citation>
    <scope>NUCLEOTIDE SEQUENCE</scope>
</reference>
<protein>
    <recommendedName>
        <fullName evidence="1">Integrase zinc-binding domain-containing protein</fullName>
    </recommendedName>
</protein>
<organism evidence="2">
    <name type="scientific">Lygus hesperus</name>
    <name type="common">Western plant bug</name>
    <dbReference type="NCBI Taxonomy" id="30085"/>
    <lineage>
        <taxon>Eukaryota</taxon>
        <taxon>Metazoa</taxon>
        <taxon>Ecdysozoa</taxon>
        <taxon>Arthropoda</taxon>
        <taxon>Hexapoda</taxon>
        <taxon>Insecta</taxon>
        <taxon>Pterygota</taxon>
        <taxon>Neoptera</taxon>
        <taxon>Paraneoptera</taxon>
        <taxon>Hemiptera</taxon>
        <taxon>Heteroptera</taxon>
        <taxon>Panheteroptera</taxon>
        <taxon>Cimicomorpha</taxon>
        <taxon>Miridae</taxon>
        <taxon>Mirini</taxon>
        <taxon>Lygus</taxon>
    </lineage>
</organism>
<accession>A0A0A9YEG9</accession>
<proteinExistence type="predicted"/>
<dbReference type="InterPro" id="IPR041588">
    <property type="entry name" value="Integrase_H2C2"/>
</dbReference>
<name>A0A0A9YEG9_LYGHE</name>
<sequence length="115" mass="13021">NTKRSISGGGTKTLIDTIIRYYHHSRFGSHWGTKRTFHMIRKYFYWGNMFNNIKDKIGSCIVCLTTKTEKTKPKGKLSSTTDSRVGQTLYLDTAGPLPQSSGYKHILIAVDGFSR</sequence>
<reference evidence="2" key="2">
    <citation type="submission" date="2014-07" db="EMBL/GenBank/DDBJ databases">
        <authorList>
            <person name="Hull J."/>
        </authorList>
    </citation>
    <scope>NUCLEOTIDE SEQUENCE</scope>
</reference>
<feature type="domain" description="Integrase zinc-binding" evidence="1">
    <location>
        <begin position="12"/>
        <end position="68"/>
    </location>
</feature>
<dbReference type="InterPro" id="IPR052160">
    <property type="entry name" value="Gypsy_RT_Integrase-like"/>
</dbReference>
<dbReference type="Gene3D" id="1.10.340.70">
    <property type="match status" value="1"/>
</dbReference>
<feature type="non-terminal residue" evidence="2">
    <location>
        <position position="1"/>
    </location>
</feature>
<evidence type="ECO:0000313" key="2">
    <source>
        <dbReference type="EMBL" id="JAG31477.1"/>
    </source>
</evidence>
<feature type="non-terminal residue" evidence="2">
    <location>
        <position position="115"/>
    </location>
</feature>
<evidence type="ECO:0000259" key="1">
    <source>
        <dbReference type="Pfam" id="PF17921"/>
    </source>
</evidence>